<evidence type="ECO:0000313" key="2">
    <source>
        <dbReference type="Proteomes" id="UP000052012"/>
    </source>
</evidence>
<name>A0A0R2AM57_9LACO</name>
<comment type="caution">
    <text evidence="1">The sequence shown here is derived from an EMBL/GenBank/DDBJ whole genome shotgun (WGS) entry which is preliminary data.</text>
</comment>
<dbReference type="STRING" id="1423781.FD06_GL000705"/>
<reference evidence="1 2" key="1">
    <citation type="journal article" date="2015" name="Genome Announc.">
        <title>Expanding the biotechnology potential of lactobacilli through comparative genomics of 213 strains and associated genera.</title>
        <authorList>
            <person name="Sun Z."/>
            <person name="Harris H.M."/>
            <person name="McCann A."/>
            <person name="Guo C."/>
            <person name="Argimon S."/>
            <person name="Zhang W."/>
            <person name="Yang X."/>
            <person name="Jeffery I.B."/>
            <person name="Cooney J.C."/>
            <person name="Kagawa T.F."/>
            <person name="Liu W."/>
            <person name="Song Y."/>
            <person name="Salvetti E."/>
            <person name="Wrobel A."/>
            <person name="Rasinkangas P."/>
            <person name="Parkhill J."/>
            <person name="Rea M.C."/>
            <person name="O'Sullivan O."/>
            <person name="Ritari J."/>
            <person name="Douillard F.P."/>
            <person name="Paul Ross R."/>
            <person name="Yang R."/>
            <person name="Briner A.E."/>
            <person name="Felis G.E."/>
            <person name="de Vos W.M."/>
            <person name="Barrangou R."/>
            <person name="Klaenhammer T.R."/>
            <person name="Caufield P.W."/>
            <person name="Cui Y."/>
            <person name="Zhang H."/>
            <person name="O'Toole P.W."/>
        </authorList>
    </citation>
    <scope>NUCLEOTIDE SEQUENCE [LARGE SCALE GENOMIC DNA]</scope>
    <source>
        <strain evidence="1 2">DSM 23829</strain>
    </source>
</reference>
<organism evidence="1 2">
    <name type="scientific">Apilactobacillus ozensis DSM 23829 = JCM 17196</name>
    <dbReference type="NCBI Taxonomy" id="1423781"/>
    <lineage>
        <taxon>Bacteria</taxon>
        <taxon>Bacillati</taxon>
        <taxon>Bacillota</taxon>
        <taxon>Bacilli</taxon>
        <taxon>Lactobacillales</taxon>
        <taxon>Lactobacillaceae</taxon>
        <taxon>Apilactobacillus</taxon>
    </lineage>
</organism>
<dbReference type="Proteomes" id="UP000052012">
    <property type="component" value="Unassembled WGS sequence"/>
</dbReference>
<sequence length="208" mass="24055">MKNIAKSILFLTGTTILALSLTVGVKADNQSIQKWPAEHIYVDKAVTHRLQQEGYAYRISSSSRDDIQILGQKNKYNKKIANKIVKDKINFKVKKVWVYSGATGSESIELVSKNNKYHVSVDYIIDYYHKDTKIKALKPVIKQELRMLDKNERGKLFQKDFAKLNKLIIKIKNPNNRQIAEKSYQQLQQFVKNNKYDIPSILVGQGFY</sequence>
<evidence type="ECO:0000313" key="1">
    <source>
        <dbReference type="EMBL" id="KRM67554.1"/>
    </source>
</evidence>
<proteinExistence type="predicted"/>
<dbReference type="EMBL" id="AYYQ01000036">
    <property type="protein sequence ID" value="KRM67554.1"/>
    <property type="molecule type" value="Genomic_DNA"/>
</dbReference>
<dbReference type="OrthoDB" id="9859787at2"/>
<protein>
    <submittedName>
        <fullName evidence="1">Uncharacterized protein</fullName>
    </submittedName>
</protein>
<dbReference type="AlphaFoldDB" id="A0A0R2AM57"/>
<gene>
    <name evidence="1" type="ORF">FD06_GL000705</name>
</gene>
<dbReference type="RefSeq" id="WP_056967021.1">
    <property type="nucleotide sequence ID" value="NZ_AYYQ01000036.1"/>
</dbReference>
<accession>A0A0R2AM57</accession>
<keyword evidence="2" id="KW-1185">Reference proteome</keyword>
<dbReference type="PATRIC" id="fig|1423781.4.peg.723"/>